<sequence length="495" mass="53837">MVIVHNWFPLSPGGSPSGNIATHGVRYRFYVSINPRAENPVVGHYVYCSDHRVYDQNTIVWKVKIGAGSWQDVGSGLSGDFGSITPESPEKDNNYLTSVRWQTEVQKGSYQIKVEGKRAWWGGTGGGGEWEDWSSTHSGEVVQLEIYGIQPSGEVEIDLNETYPVSVKVQDQYGNIKGTESTTTVYWKLHPDFSQNAVLDPTSGQPGSGEGNTGVVSTTFDPNNNTGAGEYKVLGSLKEELNTDTDITQISGKIIVSSYNIEISANPTTIKPSGGCGSPYQSTITVTVTSKDTGENMPDVSVSMNAEAEQYSGGHQHNGNRPIGTFNPSSGTTNDEGKFQTTYTASKFGGTEKIKASVEGKTESVNLTVKVLNLSNFPGGTGCYLCGYTDTHPINHYCTSTTKDKIQQLGGAYKEQFNENLAINDMSLVYGGLFDYKATWDPPHSEHRVGKNADVYPTGTPTDAKWDFIKQKITDLGSSYVDESSTTSPHIHFRE</sequence>
<dbReference type="InterPro" id="IPR009045">
    <property type="entry name" value="Zn_M74/Hedgehog-like"/>
</dbReference>
<dbReference type="InterPro" id="IPR013783">
    <property type="entry name" value="Ig-like_fold"/>
</dbReference>
<name>A0A2M7E6P8_9BACT</name>
<dbReference type="AlphaFoldDB" id="A0A2M7E6P8"/>
<reference evidence="2" key="1">
    <citation type="submission" date="2017-09" db="EMBL/GenBank/DDBJ databases">
        <title>Depth-based differentiation of microbial function through sediment-hosted aquifers and enrichment of novel symbionts in the deep terrestrial subsurface.</title>
        <authorList>
            <person name="Probst A.J."/>
            <person name="Ladd B."/>
            <person name="Jarett J.K."/>
            <person name="Geller-Mcgrath D.E."/>
            <person name="Sieber C.M.K."/>
            <person name="Emerson J.B."/>
            <person name="Anantharaman K."/>
            <person name="Thomas B.C."/>
            <person name="Malmstrom R."/>
            <person name="Stieglmeier M."/>
            <person name="Klingl A."/>
            <person name="Woyke T."/>
            <person name="Ryan C.M."/>
            <person name="Banfield J.F."/>
        </authorList>
    </citation>
    <scope>NUCLEOTIDE SEQUENCE [LARGE SCALE GENOMIC DNA]</scope>
</reference>
<dbReference type="Gene3D" id="2.60.40.10">
    <property type="entry name" value="Immunoglobulins"/>
    <property type="match status" value="1"/>
</dbReference>
<evidence type="ECO:0000313" key="1">
    <source>
        <dbReference type="EMBL" id="PIV63409.1"/>
    </source>
</evidence>
<evidence type="ECO:0000313" key="2">
    <source>
        <dbReference type="Proteomes" id="UP000228886"/>
    </source>
</evidence>
<dbReference type="Gene3D" id="3.30.1380.10">
    <property type="match status" value="1"/>
</dbReference>
<dbReference type="InterPro" id="IPR008964">
    <property type="entry name" value="Invasin/intimin_cell_adhesion"/>
</dbReference>
<protein>
    <submittedName>
        <fullName evidence="1">Uncharacterized protein</fullName>
    </submittedName>
</protein>
<gene>
    <name evidence="1" type="ORF">COS11_07575</name>
</gene>
<dbReference type="SUPFAM" id="SSF49373">
    <property type="entry name" value="Invasin/intimin cell-adhesion fragments"/>
    <property type="match status" value="1"/>
</dbReference>
<dbReference type="EMBL" id="PETL01000363">
    <property type="protein sequence ID" value="PIV63409.1"/>
    <property type="molecule type" value="Genomic_DNA"/>
</dbReference>
<dbReference type="Proteomes" id="UP000228886">
    <property type="component" value="Unassembled WGS sequence"/>
</dbReference>
<accession>A0A2M7E6P8</accession>
<organism evidence="1 2">
    <name type="scientific">bacterium (Candidatus Ratteibacteria) CG01_land_8_20_14_3_00_40_19</name>
    <dbReference type="NCBI Taxonomy" id="2014290"/>
    <lineage>
        <taxon>Bacteria</taxon>
        <taxon>Candidatus Ratteibacteria</taxon>
    </lineage>
</organism>
<dbReference type="SUPFAM" id="SSF55166">
    <property type="entry name" value="Hedgehog/DD-peptidase"/>
    <property type="match status" value="1"/>
</dbReference>
<comment type="caution">
    <text evidence="1">The sequence shown here is derived from an EMBL/GenBank/DDBJ whole genome shotgun (WGS) entry which is preliminary data.</text>
</comment>
<proteinExistence type="predicted"/>